<proteinExistence type="predicted"/>
<dbReference type="RefSeq" id="WP_203380960.1">
    <property type="nucleotide sequence ID" value="NZ_JAENHP010000017.1"/>
</dbReference>
<dbReference type="Gene3D" id="3.30.750.24">
    <property type="entry name" value="STAS domain"/>
    <property type="match status" value="1"/>
</dbReference>
<comment type="caution">
    <text evidence="2">The sequence shown here is derived from an EMBL/GenBank/DDBJ whole genome shotgun (WGS) entry which is preliminary data.</text>
</comment>
<name>A0ABS2AP28_9ACTN</name>
<evidence type="ECO:0000313" key="2">
    <source>
        <dbReference type="EMBL" id="MBM2620974.1"/>
    </source>
</evidence>
<sequence>MTVVFAVGATITRADVPCLCSGLADLLRGRPESGDVVCDVSALARPDVVTVEALARLRLTAGRHGRRFLIRGATPELLGLFSLMGLGGFLAATRKTAAEPPT</sequence>
<evidence type="ECO:0000313" key="3">
    <source>
        <dbReference type="Proteomes" id="UP000632138"/>
    </source>
</evidence>
<evidence type="ECO:0000259" key="1">
    <source>
        <dbReference type="PROSITE" id="PS50801"/>
    </source>
</evidence>
<dbReference type="InterPro" id="IPR036513">
    <property type="entry name" value="STAS_dom_sf"/>
</dbReference>
<feature type="domain" description="STAS" evidence="1">
    <location>
        <begin position="1"/>
        <end position="102"/>
    </location>
</feature>
<reference evidence="2 3" key="1">
    <citation type="submission" date="2021-01" db="EMBL/GenBank/DDBJ databases">
        <title>Actinoplanes sp. nov. LDG1-06 isolated from lichen.</title>
        <authorList>
            <person name="Saeng-In P."/>
            <person name="Phongsopitanun W."/>
            <person name="Kanchanasin P."/>
            <person name="Yuki M."/>
            <person name="Kudo T."/>
            <person name="Ohkuma M."/>
            <person name="Tanasupawat S."/>
        </authorList>
    </citation>
    <scope>NUCLEOTIDE SEQUENCE [LARGE SCALE GENOMIC DNA]</scope>
    <source>
        <strain evidence="2 3">LDG1-06</strain>
    </source>
</reference>
<keyword evidence="3" id="KW-1185">Reference proteome</keyword>
<dbReference type="PROSITE" id="PS50801">
    <property type="entry name" value="STAS"/>
    <property type="match status" value="1"/>
</dbReference>
<dbReference type="InterPro" id="IPR002645">
    <property type="entry name" value="STAS_dom"/>
</dbReference>
<gene>
    <name evidence="2" type="ORF">JIG36_36290</name>
</gene>
<dbReference type="SUPFAM" id="SSF52091">
    <property type="entry name" value="SpoIIaa-like"/>
    <property type="match status" value="1"/>
</dbReference>
<dbReference type="Proteomes" id="UP000632138">
    <property type="component" value="Unassembled WGS sequence"/>
</dbReference>
<accession>A0ABS2AP28</accession>
<organism evidence="2 3">
    <name type="scientific">Paractinoplanes ovalisporus</name>
    <dbReference type="NCBI Taxonomy" id="2810368"/>
    <lineage>
        <taxon>Bacteria</taxon>
        <taxon>Bacillati</taxon>
        <taxon>Actinomycetota</taxon>
        <taxon>Actinomycetes</taxon>
        <taxon>Micromonosporales</taxon>
        <taxon>Micromonosporaceae</taxon>
        <taxon>Paractinoplanes</taxon>
    </lineage>
</organism>
<dbReference type="Pfam" id="PF13466">
    <property type="entry name" value="STAS_2"/>
    <property type="match status" value="1"/>
</dbReference>
<dbReference type="InterPro" id="IPR058548">
    <property type="entry name" value="MlaB-like_STAS"/>
</dbReference>
<protein>
    <submittedName>
        <fullName evidence="2">STAS domain-containing protein</fullName>
    </submittedName>
</protein>
<dbReference type="EMBL" id="JAENHP010000017">
    <property type="protein sequence ID" value="MBM2620974.1"/>
    <property type="molecule type" value="Genomic_DNA"/>
</dbReference>